<name>A0A5C3MBY1_9AGAR</name>
<dbReference type="EMBL" id="ML213593">
    <property type="protein sequence ID" value="TFK42243.1"/>
    <property type="molecule type" value="Genomic_DNA"/>
</dbReference>
<protein>
    <submittedName>
        <fullName evidence="1">Uncharacterized protein</fullName>
    </submittedName>
</protein>
<sequence length="206" mass="23226">MFQIAKSGKYLYLIALTTFLDILPKYSEELDYVACITPSLETDKDWRSLLNNIETSFPDNSQPSLVQSRVATLAHGNISVGYTKTHSLTLLKRHDSQPPWIAMGTGCTNVLKAMYMHPRPHLEAMGIPLGHVKKQLESEYETIINTAPGSARQTPSYLYDRKEANIVLRYLAGGNTWSTYSTLMFYSYKSSTYSIMNDSEGFLFAT</sequence>
<proteinExistence type="predicted"/>
<dbReference type="Proteomes" id="UP000308652">
    <property type="component" value="Unassembled WGS sequence"/>
</dbReference>
<evidence type="ECO:0000313" key="1">
    <source>
        <dbReference type="EMBL" id="TFK42243.1"/>
    </source>
</evidence>
<reference evidence="1 2" key="1">
    <citation type="journal article" date="2019" name="Nat. Ecol. Evol.">
        <title>Megaphylogeny resolves global patterns of mushroom evolution.</title>
        <authorList>
            <person name="Varga T."/>
            <person name="Krizsan K."/>
            <person name="Foldi C."/>
            <person name="Dima B."/>
            <person name="Sanchez-Garcia M."/>
            <person name="Sanchez-Ramirez S."/>
            <person name="Szollosi G.J."/>
            <person name="Szarkandi J.G."/>
            <person name="Papp V."/>
            <person name="Albert L."/>
            <person name="Andreopoulos W."/>
            <person name="Angelini C."/>
            <person name="Antonin V."/>
            <person name="Barry K.W."/>
            <person name="Bougher N.L."/>
            <person name="Buchanan P."/>
            <person name="Buyck B."/>
            <person name="Bense V."/>
            <person name="Catcheside P."/>
            <person name="Chovatia M."/>
            <person name="Cooper J."/>
            <person name="Damon W."/>
            <person name="Desjardin D."/>
            <person name="Finy P."/>
            <person name="Geml J."/>
            <person name="Haridas S."/>
            <person name="Hughes K."/>
            <person name="Justo A."/>
            <person name="Karasinski D."/>
            <person name="Kautmanova I."/>
            <person name="Kiss B."/>
            <person name="Kocsube S."/>
            <person name="Kotiranta H."/>
            <person name="LaButti K.M."/>
            <person name="Lechner B.E."/>
            <person name="Liimatainen K."/>
            <person name="Lipzen A."/>
            <person name="Lukacs Z."/>
            <person name="Mihaltcheva S."/>
            <person name="Morgado L.N."/>
            <person name="Niskanen T."/>
            <person name="Noordeloos M.E."/>
            <person name="Ohm R.A."/>
            <person name="Ortiz-Santana B."/>
            <person name="Ovrebo C."/>
            <person name="Racz N."/>
            <person name="Riley R."/>
            <person name="Savchenko A."/>
            <person name="Shiryaev A."/>
            <person name="Soop K."/>
            <person name="Spirin V."/>
            <person name="Szebenyi C."/>
            <person name="Tomsovsky M."/>
            <person name="Tulloss R.E."/>
            <person name="Uehling J."/>
            <person name="Grigoriev I.V."/>
            <person name="Vagvolgyi C."/>
            <person name="Papp T."/>
            <person name="Martin F.M."/>
            <person name="Miettinen O."/>
            <person name="Hibbett D.S."/>
            <person name="Nagy L.G."/>
        </authorList>
    </citation>
    <scope>NUCLEOTIDE SEQUENCE [LARGE SCALE GENOMIC DNA]</scope>
    <source>
        <strain evidence="1 2">CBS 166.37</strain>
    </source>
</reference>
<gene>
    <name evidence="1" type="ORF">BDQ12DRAFT_663480</name>
</gene>
<accession>A0A5C3MBY1</accession>
<dbReference type="AlphaFoldDB" id="A0A5C3MBY1"/>
<keyword evidence="2" id="KW-1185">Reference proteome</keyword>
<organism evidence="1 2">
    <name type="scientific">Crucibulum laeve</name>
    <dbReference type="NCBI Taxonomy" id="68775"/>
    <lineage>
        <taxon>Eukaryota</taxon>
        <taxon>Fungi</taxon>
        <taxon>Dikarya</taxon>
        <taxon>Basidiomycota</taxon>
        <taxon>Agaricomycotina</taxon>
        <taxon>Agaricomycetes</taxon>
        <taxon>Agaricomycetidae</taxon>
        <taxon>Agaricales</taxon>
        <taxon>Agaricineae</taxon>
        <taxon>Nidulariaceae</taxon>
        <taxon>Crucibulum</taxon>
    </lineage>
</organism>
<evidence type="ECO:0000313" key="2">
    <source>
        <dbReference type="Proteomes" id="UP000308652"/>
    </source>
</evidence>